<dbReference type="Proteomes" id="UP001409585">
    <property type="component" value="Unassembled WGS sequence"/>
</dbReference>
<dbReference type="SUPFAM" id="SSF53474">
    <property type="entry name" value="alpha/beta-Hydrolases"/>
    <property type="match status" value="1"/>
</dbReference>
<dbReference type="PANTHER" id="PTHR43798">
    <property type="entry name" value="MONOACYLGLYCEROL LIPASE"/>
    <property type="match status" value="1"/>
</dbReference>
<keyword evidence="2" id="KW-0378">Hydrolase</keyword>
<dbReference type="EMBL" id="BAABLX010000029">
    <property type="protein sequence ID" value="GAA4951982.1"/>
    <property type="molecule type" value="Genomic_DNA"/>
</dbReference>
<dbReference type="InterPro" id="IPR000073">
    <property type="entry name" value="AB_hydrolase_1"/>
</dbReference>
<accession>A0AAV3U6H0</accession>
<organism evidence="2 3">
    <name type="scientific">Halioxenophilus aromaticivorans</name>
    <dbReference type="NCBI Taxonomy" id="1306992"/>
    <lineage>
        <taxon>Bacteria</taxon>
        <taxon>Pseudomonadati</taxon>
        <taxon>Pseudomonadota</taxon>
        <taxon>Gammaproteobacteria</taxon>
        <taxon>Alteromonadales</taxon>
        <taxon>Alteromonadaceae</taxon>
        <taxon>Halioxenophilus</taxon>
    </lineage>
</organism>
<evidence type="ECO:0000313" key="3">
    <source>
        <dbReference type="Proteomes" id="UP001409585"/>
    </source>
</evidence>
<dbReference type="PRINTS" id="PR00111">
    <property type="entry name" value="ABHYDROLASE"/>
</dbReference>
<dbReference type="AlphaFoldDB" id="A0AAV3U6H0"/>
<protein>
    <submittedName>
        <fullName evidence="2">Alpha/beta hydrolase</fullName>
    </submittedName>
</protein>
<keyword evidence="3" id="KW-1185">Reference proteome</keyword>
<dbReference type="Gene3D" id="3.40.50.1820">
    <property type="entry name" value="alpha/beta hydrolase"/>
    <property type="match status" value="1"/>
</dbReference>
<sequence length="292" mass="31620">MSKQLGDAQKPVTHRVLSRGVNLHVVEHLKDTPDKPVLLLVHGHRAHLSWWDGILPILSTRYRVFAMDFSGMGDSERRAETRGANGYSQDGHAWDLQCVVDYISHYTKQVVSAIIAHSWGGQITLVAAAANPSIASQLLILDSYCVLPGEVSEFGPVPIGNRRLYPSAELAAAAFRLSPPQPIEPKLLVALAHKSMCNIEGGWCWKFDPNLSKIEPLALADVATKLTLPVSIIYGTMSSIVSAERAASVVHALPQGRGPIAVDGAYHHLMLDHPEDTARVVMGVLTGKVGLV</sequence>
<comment type="caution">
    <text evidence="2">The sequence shown here is derived from an EMBL/GenBank/DDBJ whole genome shotgun (WGS) entry which is preliminary data.</text>
</comment>
<evidence type="ECO:0000313" key="2">
    <source>
        <dbReference type="EMBL" id="GAA4951982.1"/>
    </source>
</evidence>
<proteinExistence type="predicted"/>
<gene>
    <name evidence="2" type="ORF">GCM10025791_35750</name>
</gene>
<dbReference type="PANTHER" id="PTHR43798:SF33">
    <property type="entry name" value="HYDROLASE, PUTATIVE (AFU_ORTHOLOGUE AFUA_2G14860)-RELATED"/>
    <property type="match status" value="1"/>
</dbReference>
<dbReference type="GO" id="GO:0016787">
    <property type="term" value="F:hydrolase activity"/>
    <property type="evidence" value="ECO:0007669"/>
    <property type="project" value="UniProtKB-KW"/>
</dbReference>
<dbReference type="RefSeq" id="WP_345425642.1">
    <property type="nucleotide sequence ID" value="NZ_AP031496.1"/>
</dbReference>
<evidence type="ECO:0000259" key="1">
    <source>
        <dbReference type="Pfam" id="PF00561"/>
    </source>
</evidence>
<dbReference type="GO" id="GO:0016020">
    <property type="term" value="C:membrane"/>
    <property type="evidence" value="ECO:0007669"/>
    <property type="project" value="TreeGrafter"/>
</dbReference>
<dbReference type="InterPro" id="IPR029058">
    <property type="entry name" value="AB_hydrolase_fold"/>
</dbReference>
<dbReference type="Pfam" id="PF00561">
    <property type="entry name" value="Abhydrolase_1"/>
    <property type="match status" value="1"/>
</dbReference>
<feature type="domain" description="AB hydrolase-1" evidence="1">
    <location>
        <begin position="36"/>
        <end position="143"/>
    </location>
</feature>
<dbReference type="InterPro" id="IPR050266">
    <property type="entry name" value="AB_hydrolase_sf"/>
</dbReference>
<name>A0AAV3U6H0_9ALTE</name>
<reference evidence="3" key="1">
    <citation type="journal article" date="2019" name="Int. J. Syst. Evol. Microbiol.">
        <title>The Global Catalogue of Microorganisms (GCM) 10K type strain sequencing project: providing services to taxonomists for standard genome sequencing and annotation.</title>
        <authorList>
            <consortium name="The Broad Institute Genomics Platform"/>
            <consortium name="The Broad Institute Genome Sequencing Center for Infectious Disease"/>
            <person name="Wu L."/>
            <person name="Ma J."/>
        </authorList>
    </citation>
    <scope>NUCLEOTIDE SEQUENCE [LARGE SCALE GENOMIC DNA]</scope>
    <source>
        <strain evidence="3">JCM 19134</strain>
    </source>
</reference>